<dbReference type="EMBL" id="BPLF01000001">
    <property type="protein sequence ID" value="GIX60964.1"/>
    <property type="molecule type" value="Genomic_DNA"/>
</dbReference>
<dbReference type="InterPro" id="IPR034904">
    <property type="entry name" value="FSCA_dom_sf"/>
</dbReference>
<dbReference type="RefSeq" id="XP_067713035.1">
    <property type="nucleotide sequence ID" value="XM_067856934.1"/>
</dbReference>
<proteinExistence type="predicted"/>
<comment type="caution">
    <text evidence="1">The sequence shown here is derived from an EMBL/GenBank/DDBJ whole genome shotgun (WGS) entry which is preliminary data.</text>
</comment>
<dbReference type="SUPFAM" id="SSF117916">
    <property type="entry name" value="Fe-S cluster assembly (FSCA) domain-like"/>
    <property type="match status" value="1"/>
</dbReference>
<name>A0AAV4LMA2_BABCB</name>
<dbReference type="AlphaFoldDB" id="A0AAV4LMA2"/>
<evidence type="ECO:0000313" key="1">
    <source>
        <dbReference type="EMBL" id="GIX60964.1"/>
    </source>
</evidence>
<reference evidence="1 2" key="1">
    <citation type="submission" date="2021-06" db="EMBL/GenBank/DDBJ databases">
        <title>Genome sequence of Babesia caballi.</title>
        <authorList>
            <person name="Yamagishi J."/>
            <person name="Kidaka T."/>
            <person name="Ochi A."/>
        </authorList>
    </citation>
    <scope>NUCLEOTIDE SEQUENCE [LARGE SCALE GENOMIC DNA]</scope>
    <source>
        <strain evidence="1">USDA-D6B2</strain>
    </source>
</reference>
<evidence type="ECO:0000313" key="2">
    <source>
        <dbReference type="Proteomes" id="UP001497744"/>
    </source>
</evidence>
<keyword evidence="2" id="KW-1185">Reference proteome</keyword>
<dbReference type="GeneID" id="94192447"/>
<dbReference type="Gene3D" id="3.30.300.130">
    <property type="entry name" value="Fe-S cluster assembly (FSCA)"/>
    <property type="match status" value="1"/>
</dbReference>
<organism evidence="1 2">
    <name type="scientific">Babesia caballi</name>
    <dbReference type="NCBI Taxonomy" id="5871"/>
    <lineage>
        <taxon>Eukaryota</taxon>
        <taxon>Sar</taxon>
        <taxon>Alveolata</taxon>
        <taxon>Apicomplexa</taxon>
        <taxon>Aconoidasida</taxon>
        <taxon>Piroplasmida</taxon>
        <taxon>Babesiidae</taxon>
        <taxon>Babesia</taxon>
    </lineage>
</organism>
<sequence length="110" mass="12299">MSPLARSLRRLLQRGVRSGRRAAYHTVPPRPSATLGFARITARNFSERARAVIPPSYSEKDQEVVDSVQLLLEKRIRPVVQQDGGDVAFLSYDPETGKFSMHFDPTDGVC</sequence>
<protein>
    <submittedName>
        <fullName evidence="1">NifU-like domain containing protein, putative</fullName>
    </submittedName>
</protein>
<dbReference type="Proteomes" id="UP001497744">
    <property type="component" value="Unassembled WGS sequence"/>
</dbReference>
<gene>
    <name evidence="1" type="ORF">BcabD6B2_03990</name>
</gene>
<accession>A0AAV4LMA2</accession>